<dbReference type="EMBL" id="CAKOFQ010006803">
    <property type="protein sequence ID" value="CAH1972894.1"/>
    <property type="molecule type" value="Genomic_DNA"/>
</dbReference>
<dbReference type="AlphaFoldDB" id="A0A9P0P6E8"/>
<evidence type="ECO:0000313" key="2">
    <source>
        <dbReference type="Proteomes" id="UP001152888"/>
    </source>
</evidence>
<dbReference type="Proteomes" id="UP001152888">
    <property type="component" value="Unassembled WGS sequence"/>
</dbReference>
<gene>
    <name evidence="1" type="ORF">ACAOBT_LOCUS10251</name>
</gene>
<comment type="caution">
    <text evidence="1">The sequence shown here is derived from an EMBL/GenBank/DDBJ whole genome shotgun (WGS) entry which is preliminary data.</text>
</comment>
<organism evidence="1 2">
    <name type="scientific">Acanthoscelides obtectus</name>
    <name type="common">Bean weevil</name>
    <name type="synonym">Bruchus obtectus</name>
    <dbReference type="NCBI Taxonomy" id="200917"/>
    <lineage>
        <taxon>Eukaryota</taxon>
        <taxon>Metazoa</taxon>
        <taxon>Ecdysozoa</taxon>
        <taxon>Arthropoda</taxon>
        <taxon>Hexapoda</taxon>
        <taxon>Insecta</taxon>
        <taxon>Pterygota</taxon>
        <taxon>Neoptera</taxon>
        <taxon>Endopterygota</taxon>
        <taxon>Coleoptera</taxon>
        <taxon>Polyphaga</taxon>
        <taxon>Cucujiformia</taxon>
        <taxon>Chrysomeloidea</taxon>
        <taxon>Chrysomelidae</taxon>
        <taxon>Bruchinae</taxon>
        <taxon>Bruchini</taxon>
        <taxon>Acanthoscelides</taxon>
    </lineage>
</organism>
<evidence type="ECO:0000313" key="1">
    <source>
        <dbReference type="EMBL" id="CAH1972894.1"/>
    </source>
</evidence>
<dbReference type="OrthoDB" id="2506647at2759"/>
<proteinExistence type="predicted"/>
<name>A0A9P0P6E8_ACAOB</name>
<sequence>MCLGVTSPRERPSPLMLALAHQKVLGYIVTCS</sequence>
<protein>
    <submittedName>
        <fullName evidence="1">Uncharacterized protein</fullName>
    </submittedName>
</protein>
<reference evidence="1" key="1">
    <citation type="submission" date="2022-03" db="EMBL/GenBank/DDBJ databases">
        <authorList>
            <person name="Sayadi A."/>
        </authorList>
    </citation>
    <scope>NUCLEOTIDE SEQUENCE</scope>
</reference>
<keyword evidence="2" id="KW-1185">Reference proteome</keyword>
<accession>A0A9P0P6E8</accession>